<dbReference type="EMBL" id="GBXM01049143">
    <property type="protein sequence ID" value="JAH59434.1"/>
    <property type="molecule type" value="Transcribed_RNA"/>
</dbReference>
<protein>
    <submittedName>
        <fullName evidence="1">Uncharacterized protein</fullName>
    </submittedName>
</protein>
<reference evidence="1" key="2">
    <citation type="journal article" date="2015" name="Fish Shellfish Immunol.">
        <title>Early steps in the European eel (Anguilla anguilla)-Vibrio vulnificus interaction in the gills: Role of the RtxA13 toxin.</title>
        <authorList>
            <person name="Callol A."/>
            <person name="Pajuelo D."/>
            <person name="Ebbesson L."/>
            <person name="Teles M."/>
            <person name="MacKenzie S."/>
            <person name="Amaro C."/>
        </authorList>
    </citation>
    <scope>NUCLEOTIDE SEQUENCE</scope>
</reference>
<name>A0A0E9U0K4_ANGAN</name>
<evidence type="ECO:0000313" key="1">
    <source>
        <dbReference type="EMBL" id="JAH59434.1"/>
    </source>
</evidence>
<dbReference type="AlphaFoldDB" id="A0A0E9U0K4"/>
<reference evidence="1" key="1">
    <citation type="submission" date="2014-11" db="EMBL/GenBank/DDBJ databases">
        <authorList>
            <person name="Amaro Gonzalez C."/>
        </authorList>
    </citation>
    <scope>NUCLEOTIDE SEQUENCE</scope>
</reference>
<sequence>MIPLICSDKCLLHRCNVTSVFQVQIKEVFPIVSKLIKPFCGPVPSSNSQPYMYCSVCTP</sequence>
<organism evidence="1">
    <name type="scientific">Anguilla anguilla</name>
    <name type="common">European freshwater eel</name>
    <name type="synonym">Muraena anguilla</name>
    <dbReference type="NCBI Taxonomy" id="7936"/>
    <lineage>
        <taxon>Eukaryota</taxon>
        <taxon>Metazoa</taxon>
        <taxon>Chordata</taxon>
        <taxon>Craniata</taxon>
        <taxon>Vertebrata</taxon>
        <taxon>Euteleostomi</taxon>
        <taxon>Actinopterygii</taxon>
        <taxon>Neopterygii</taxon>
        <taxon>Teleostei</taxon>
        <taxon>Anguilliformes</taxon>
        <taxon>Anguillidae</taxon>
        <taxon>Anguilla</taxon>
    </lineage>
</organism>
<proteinExistence type="predicted"/>
<accession>A0A0E9U0K4</accession>